<name>A0A2I0VCB3_9ASPA</name>
<keyword evidence="2" id="KW-1185">Reference proteome</keyword>
<dbReference type="EMBL" id="KZ503851">
    <property type="protein sequence ID" value="PKU61037.1"/>
    <property type="molecule type" value="Genomic_DNA"/>
</dbReference>
<dbReference type="AlphaFoldDB" id="A0A2I0VCB3"/>
<reference evidence="1 2" key="1">
    <citation type="journal article" date="2016" name="Sci. Rep.">
        <title>The Dendrobium catenatum Lindl. genome sequence provides insights into polysaccharide synthase, floral development and adaptive evolution.</title>
        <authorList>
            <person name="Zhang G.Q."/>
            <person name="Xu Q."/>
            <person name="Bian C."/>
            <person name="Tsai W.C."/>
            <person name="Yeh C.M."/>
            <person name="Liu K.W."/>
            <person name="Yoshida K."/>
            <person name="Zhang L.S."/>
            <person name="Chang S.B."/>
            <person name="Chen F."/>
            <person name="Shi Y."/>
            <person name="Su Y.Y."/>
            <person name="Zhang Y.Q."/>
            <person name="Chen L.J."/>
            <person name="Yin Y."/>
            <person name="Lin M."/>
            <person name="Huang H."/>
            <person name="Deng H."/>
            <person name="Wang Z.W."/>
            <person name="Zhu S.L."/>
            <person name="Zhao X."/>
            <person name="Deng C."/>
            <person name="Niu S.C."/>
            <person name="Huang J."/>
            <person name="Wang M."/>
            <person name="Liu G.H."/>
            <person name="Yang H.J."/>
            <person name="Xiao X.J."/>
            <person name="Hsiao Y.Y."/>
            <person name="Wu W.L."/>
            <person name="Chen Y.Y."/>
            <person name="Mitsuda N."/>
            <person name="Ohme-Takagi M."/>
            <person name="Luo Y.B."/>
            <person name="Van de Peer Y."/>
            <person name="Liu Z.J."/>
        </authorList>
    </citation>
    <scope>NUCLEOTIDE SEQUENCE [LARGE SCALE GENOMIC DNA]</scope>
    <source>
        <tissue evidence="1">The whole plant</tissue>
    </source>
</reference>
<accession>A0A2I0VCB3</accession>
<sequence>MGSSGVRGAETTHSLIPKFWESAMSIRPFEDDDDSCRFRSLFFNGQCKVYFGGDHARTY</sequence>
<protein>
    <submittedName>
        <fullName evidence="1">Uncharacterized protein</fullName>
    </submittedName>
</protein>
<evidence type="ECO:0000313" key="1">
    <source>
        <dbReference type="EMBL" id="PKU61037.1"/>
    </source>
</evidence>
<evidence type="ECO:0000313" key="2">
    <source>
        <dbReference type="Proteomes" id="UP000233837"/>
    </source>
</evidence>
<dbReference type="Proteomes" id="UP000233837">
    <property type="component" value="Unassembled WGS sequence"/>
</dbReference>
<gene>
    <name evidence="1" type="ORF">MA16_Dca022968</name>
</gene>
<reference evidence="1 2" key="2">
    <citation type="journal article" date="2017" name="Nature">
        <title>The Apostasia genome and the evolution of orchids.</title>
        <authorList>
            <person name="Zhang G.Q."/>
            <person name="Liu K.W."/>
            <person name="Li Z."/>
            <person name="Lohaus R."/>
            <person name="Hsiao Y.Y."/>
            <person name="Niu S.C."/>
            <person name="Wang J.Y."/>
            <person name="Lin Y.C."/>
            <person name="Xu Q."/>
            <person name="Chen L.J."/>
            <person name="Yoshida K."/>
            <person name="Fujiwara S."/>
            <person name="Wang Z.W."/>
            <person name="Zhang Y.Q."/>
            <person name="Mitsuda N."/>
            <person name="Wang M."/>
            <person name="Liu G.H."/>
            <person name="Pecoraro L."/>
            <person name="Huang H.X."/>
            <person name="Xiao X.J."/>
            <person name="Lin M."/>
            <person name="Wu X.Y."/>
            <person name="Wu W.L."/>
            <person name="Chen Y.Y."/>
            <person name="Chang S.B."/>
            <person name="Sakamoto S."/>
            <person name="Ohme-Takagi M."/>
            <person name="Yagi M."/>
            <person name="Zeng S.J."/>
            <person name="Shen C.Y."/>
            <person name="Yeh C.M."/>
            <person name="Luo Y.B."/>
            <person name="Tsai W.C."/>
            <person name="Van de Peer Y."/>
            <person name="Liu Z.J."/>
        </authorList>
    </citation>
    <scope>NUCLEOTIDE SEQUENCE [LARGE SCALE GENOMIC DNA]</scope>
    <source>
        <tissue evidence="1">The whole plant</tissue>
    </source>
</reference>
<proteinExistence type="predicted"/>
<organism evidence="1 2">
    <name type="scientific">Dendrobium catenatum</name>
    <dbReference type="NCBI Taxonomy" id="906689"/>
    <lineage>
        <taxon>Eukaryota</taxon>
        <taxon>Viridiplantae</taxon>
        <taxon>Streptophyta</taxon>
        <taxon>Embryophyta</taxon>
        <taxon>Tracheophyta</taxon>
        <taxon>Spermatophyta</taxon>
        <taxon>Magnoliopsida</taxon>
        <taxon>Liliopsida</taxon>
        <taxon>Asparagales</taxon>
        <taxon>Orchidaceae</taxon>
        <taxon>Epidendroideae</taxon>
        <taxon>Malaxideae</taxon>
        <taxon>Dendrobiinae</taxon>
        <taxon>Dendrobium</taxon>
    </lineage>
</organism>